<dbReference type="RefSeq" id="XP_019716895.1">
    <property type="nucleotide sequence ID" value="XM_019861336.1"/>
</dbReference>
<dbReference type="OMA" id="NRWFTCT"/>
<feature type="signal peptide" evidence="3">
    <location>
        <begin position="1"/>
        <end position="22"/>
    </location>
</feature>
<dbReference type="Ensembl" id="ENSHCOT00000026801.1">
    <property type="protein sequence ID" value="ENSHCOP00000025128.1"/>
    <property type="gene ID" value="ENSHCOG00000015063.1"/>
</dbReference>
<dbReference type="Gene3D" id="2.60.40.10">
    <property type="entry name" value="Immunoglobulins"/>
    <property type="match status" value="2"/>
</dbReference>
<evidence type="ECO:0000256" key="3">
    <source>
        <dbReference type="SAM" id="SignalP"/>
    </source>
</evidence>
<dbReference type="GeneID" id="109510773"/>
<dbReference type="KEGG" id="hcq:109510773"/>
<dbReference type="OrthoDB" id="354769at2759"/>
<keyword evidence="3" id="KW-0732">Signal</keyword>
<dbReference type="RefSeq" id="XP_019716894.1">
    <property type="nucleotide sequence ID" value="XM_019861335.1"/>
</dbReference>
<keyword evidence="1" id="KW-0393">Immunoglobulin domain</keyword>
<reference evidence="5" key="2">
    <citation type="submission" date="2025-09" db="UniProtKB">
        <authorList>
            <consortium name="Ensembl"/>
        </authorList>
    </citation>
    <scope>IDENTIFICATION</scope>
</reference>
<dbReference type="InterPro" id="IPR013783">
    <property type="entry name" value="Ig-like_fold"/>
</dbReference>
<organism evidence="5 6">
    <name type="scientific">Hippocampus comes</name>
    <name type="common">Tiger tail seahorse</name>
    <dbReference type="NCBI Taxonomy" id="109280"/>
    <lineage>
        <taxon>Eukaryota</taxon>
        <taxon>Metazoa</taxon>
        <taxon>Chordata</taxon>
        <taxon>Craniata</taxon>
        <taxon>Vertebrata</taxon>
        <taxon>Euteleostomi</taxon>
        <taxon>Actinopterygii</taxon>
        <taxon>Neopterygii</taxon>
        <taxon>Teleostei</taxon>
        <taxon>Neoteleostei</taxon>
        <taxon>Acanthomorphata</taxon>
        <taxon>Syngnathiaria</taxon>
        <taxon>Syngnathiformes</taxon>
        <taxon>Syngnathoidei</taxon>
        <taxon>Syngnathidae</taxon>
        <taxon>Hippocampus</taxon>
    </lineage>
</organism>
<feature type="transmembrane region" description="Helical" evidence="2">
    <location>
        <begin position="397"/>
        <end position="418"/>
    </location>
</feature>
<feature type="domain" description="Ig-like" evidence="4">
    <location>
        <begin position="155"/>
        <end position="272"/>
    </location>
</feature>
<protein>
    <submittedName>
        <fullName evidence="5">Dehydrogenase/reductase (SDR family) member 13b.2</fullName>
    </submittedName>
</protein>
<evidence type="ECO:0000313" key="5">
    <source>
        <dbReference type="Ensembl" id="ENSHCOP00000025128.1"/>
    </source>
</evidence>
<evidence type="ECO:0000259" key="4">
    <source>
        <dbReference type="PROSITE" id="PS50835"/>
    </source>
</evidence>
<sequence length="434" mass="49153">MRLLKLLTLFLFLCVGIQHANPLTWLPCLFSDYIVQINNEGARDVQLLKRSSILQFGELGDSPVNPRSITFLVIVSKLDLRYYLKDVEADLVDCDIHRSNTKDVDVNWPGQTPHEYNCWFTITLTHTKGLFTVSGVLRYPCERPPSGQQDLTNWPAIEDRQTLITKVVVIMKTQTPTVTTGLGFQKKLHCQFAVDHKRPNVSVQWYQLYHGERRNLFGHDSHSGESQGKGVDPRKLAGGDLSYTLPFTEVKHAGTYVCSVSVFPLSSSLEISLQIQESPQVSLSVGPTLTLQDGELKKVVCAAENYYPLDVDIAWYEQDLASSGQRVGAPLPKALDNVLLSSHKNNMDKTYSLSGFFYLQASHTRSGNQFTCTVSHQSLRMPIKKSFVLIVEEPTSWFFVLTVCSVLVILLFVLYFMLRQLHQARKYSLRKKPY</sequence>
<keyword evidence="2" id="KW-1133">Transmembrane helix</keyword>
<dbReference type="PANTHER" id="PTHR23411">
    <property type="entry name" value="TAPASIN"/>
    <property type="match status" value="1"/>
</dbReference>
<dbReference type="InterPro" id="IPR036179">
    <property type="entry name" value="Ig-like_dom_sf"/>
</dbReference>
<keyword evidence="6" id="KW-1185">Reference proteome</keyword>
<keyword evidence="2" id="KW-0812">Transmembrane</keyword>
<evidence type="ECO:0000256" key="1">
    <source>
        <dbReference type="ARBA" id="ARBA00023319"/>
    </source>
</evidence>
<accession>A0A3Q2ZFS9</accession>
<dbReference type="PROSITE" id="PS00290">
    <property type="entry name" value="IG_MHC"/>
    <property type="match status" value="1"/>
</dbReference>
<feature type="domain" description="Ig-like" evidence="4">
    <location>
        <begin position="279"/>
        <end position="388"/>
    </location>
</feature>
<dbReference type="InterPro" id="IPR003006">
    <property type="entry name" value="Ig/MHC_CS"/>
</dbReference>
<dbReference type="SUPFAM" id="SSF48726">
    <property type="entry name" value="Immunoglobulin"/>
    <property type="match status" value="2"/>
</dbReference>
<keyword evidence="2" id="KW-0472">Membrane</keyword>
<proteinExistence type="predicted"/>
<evidence type="ECO:0000313" key="6">
    <source>
        <dbReference type="Proteomes" id="UP000264820"/>
    </source>
</evidence>
<dbReference type="AlphaFoldDB" id="A0A3Q2ZFS9"/>
<reference evidence="5" key="1">
    <citation type="submission" date="2025-08" db="UniProtKB">
        <authorList>
            <consortium name="Ensembl"/>
        </authorList>
    </citation>
    <scope>IDENTIFICATION</scope>
</reference>
<dbReference type="PROSITE" id="PS50835">
    <property type="entry name" value="IG_LIKE"/>
    <property type="match status" value="2"/>
</dbReference>
<evidence type="ECO:0000256" key="2">
    <source>
        <dbReference type="SAM" id="Phobius"/>
    </source>
</evidence>
<dbReference type="Pfam" id="PF07654">
    <property type="entry name" value="C1-set"/>
    <property type="match status" value="1"/>
</dbReference>
<dbReference type="GeneTree" id="ENSGT00940000165285"/>
<feature type="chain" id="PRO_5018602088" evidence="3">
    <location>
        <begin position="23"/>
        <end position="434"/>
    </location>
</feature>
<dbReference type="InterPro" id="IPR050380">
    <property type="entry name" value="Immune_Resp_Modulators"/>
</dbReference>
<dbReference type="InterPro" id="IPR003597">
    <property type="entry name" value="Ig_C1-set"/>
</dbReference>
<dbReference type="STRING" id="109280.ENSHCOP00000025128"/>
<name>A0A3Q2ZFS9_HIPCM</name>
<dbReference type="SMART" id="SM00407">
    <property type="entry name" value="IGc1"/>
    <property type="match status" value="1"/>
</dbReference>
<dbReference type="Proteomes" id="UP000264820">
    <property type="component" value="Unplaced"/>
</dbReference>
<dbReference type="InterPro" id="IPR007110">
    <property type="entry name" value="Ig-like_dom"/>
</dbReference>